<protein>
    <submittedName>
        <fullName evidence="2">Alpha/beta fold hydrolase</fullName>
    </submittedName>
</protein>
<dbReference type="InterPro" id="IPR050266">
    <property type="entry name" value="AB_hydrolase_sf"/>
</dbReference>
<evidence type="ECO:0000313" key="3">
    <source>
        <dbReference type="Proteomes" id="UP001597402"/>
    </source>
</evidence>
<dbReference type="InterPro" id="IPR029058">
    <property type="entry name" value="AB_hydrolase_fold"/>
</dbReference>
<dbReference type="PANTHER" id="PTHR43798:SF33">
    <property type="entry name" value="HYDROLASE, PUTATIVE (AFU_ORTHOLOGUE AFUA_2G14860)-RELATED"/>
    <property type="match status" value="1"/>
</dbReference>
<keyword evidence="2" id="KW-0378">Hydrolase</keyword>
<gene>
    <name evidence="2" type="ORF">ACFSHS_09850</name>
</gene>
<dbReference type="EMBL" id="JBHUHP010000009">
    <property type="protein sequence ID" value="MFD2091872.1"/>
    <property type="molecule type" value="Genomic_DNA"/>
</dbReference>
<evidence type="ECO:0000259" key="1">
    <source>
        <dbReference type="Pfam" id="PF12697"/>
    </source>
</evidence>
<comment type="caution">
    <text evidence="2">The sequence shown here is derived from an EMBL/GenBank/DDBJ whole genome shotgun (WGS) entry which is preliminary data.</text>
</comment>
<organism evidence="2 3">
    <name type="scientific">Blastococcus deserti</name>
    <dbReference type="NCBI Taxonomy" id="2259033"/>
    <lineage>
        <taxon>Bacteria</taxon>
        <taxon>Bacillati</taxon>
        <taxon>Actinomycetota</taxon>
        <taxon>Actinomycetes</taxon>
        <taxon>Geodermatophilales</taxon>
        <taxon>Geodermatophilaceae</taxon>
        <taxon>Blastococcus</taxon>
    </lineage>
</organism>
<dbReference type="Gene3D" id="3.40.50.1820">
    <property type="entry name" value="alpha/beta hydrolase"/>
    <property type="match status" value="1"/>
</dbReference>
<keyword evidence="3" id="KW-1185">Reference proteome</keyword>
<dbReference type="GO" id="GO:0016787">
    <property type="term" value="F:hydrolase activity"/>
    <property type="evidence" value="ECO:0007669"/>
    <property type="project" value="UniProtKB-KW"/>
</dbReference>
<dbReference type="InterPro" id="IPR000073">
    <property type="entry name" value="AB_hydrolase_1"/>
</dbReference>
<feature type="domain" description="AB hydrolase-1" evidence="1">
    <location>
        <begin position="30"/>
        <end position="255"/>
    </location>
</feature>
<dbReference type="Pfam" id="PF12697">
    <property type="entry name" value="Abhydrolase_6"/>
    <property type="match status" value="1"/>
</dbReference>
<dbReference type="PANTHER" id="PTHR43798">
    <property type="entry name" value="MONOACYLGLYCEROL LIPASE"/>
    <property type="match status" value="1"/>
</dbReference>
<accession>A0ABW4X9T3</accession>
<proteinExistence type="predicted"/>
<dbReference type="SUPFAM" id="SSF53474">
    <property type="entry name" value="alpha/beta-Hydrolases"/>
    <property type="match status" value="1"/>
</dbReference>
<sequence length="267" mass="28628">MSDSQVVVEYAISRDGTPIGFRRSGHGPGLVLVHGTSADASRWDPLLPRLEPAVTVYAVDRRGRGASGDGPDYSLAAEADDLVAVIEAAGAPVDVLGHSYGALCAVEAARLTTGIRRLVLYEPAVRDLAPPGFTDRLEELARAGRREDVVTMLLRDLAGLTEKQLTEVRALPSWAGRVAAAHTVAREQRAEEGYRFQPARFAGVKVPTLMLTGTESPPEMQESTSLLASALPDVRVRRLAGQGHAAMQTAPDLFLREVLGFLQADRV</sequence>
<evidence type="ECO:0000313" key="2">
    <source>
        <dbReference type="EMBL" id="MFD2091872.1"/>
    </source>
</evidence>
<reference evidence="3" key="1">
    <citation type="journal article" date="2019" name="Int. J. Syst. Evol. Microbiol.">
        <title>The Global Catalogue of Microorganisms (GCM) 10K type strain sequencing project: providing services to taxonomists for standard genome sequencing and annotation.</title>
        <authorList>
            <consortium name="The Broad Institute Genomics Platform"/>
            <consortium name="The Broad Institute Genome Sequencing Center for Infectious Disease"/>
            <person name="Wu L."/>
            <person name="Ma J."/>
        </authorList>
    </citation>
    <scope>NUCLEOTIDE SEQUENCE [LARGE SCALE GENOMIC DNA]</scope>
    <source>
        <strain evidence="3">JCM 3338</strain>
    </source>
</reference>
<dbReference type="Proteomes" id="UP001597402">
    <property type="component" value="Unassembled WGS sequence"/>
</dbReference>
<name>A0ABW4X9T3_9ACTN</name>
<dbReference type="RefSeq" id="WP_376874621.1">
    <property type="nucleotide sequence ID" value="NZ_JBHUHP010000009.1"/>
</dbReference>